<feature type="transmembrane region" description="Helical" evidence="1">
    <location>
        <begin position="77"/>
        <end position="98"/>
    </location>
</feature>
<gene>
    <name evidence="4" type="ORF">KDU71_10050</name>
</gene>
<keyword evidence="1" id="KW-1133">Transmembrane helix</keyword>
<evidence type="ECO:0000259" key="2">
    <source>
        <dbReference type="Pfam" id="PF04773"/>
    </source>
</evidence>
<dbReference type="InterPro" id="IPR012373">
    <property type="entry name" value="Ferrdict_sens_TM"/>
</dbReference>
<evidence type="ECO:0000313" key="4">
    <source>
        <dbReference type="EMBL" id="MBR8535898.1"/>
    </source>
</evidence>
<accession>A0A941F4Q2</accession>
<dbReference type="PIRSF" id="PIRSF018266">
    <property type="entry name" value="FecR"/>
    <property type="match status" value="1"/>
</dbReference>
<dbReference type="Gene3D" id="3.55.50.30">
    <property type="match status" value="1"/>
</dbReference>
<proteinExistence type="predicted"/>
<dbReference type="Pfam" id="PF16344">
    <property type="entry name" value="FecR_C"/>
    <property type="match status" value="1"/>
</dbReference>
<feature type="domain" description="Protein FecR C-terminal" evidence="3">
    <location>
        <begin position="247"/>
        <end position="307"/>
    </location>
</feature>
<dbReference type="Gene3D" id="2.60.120.1440">
    <property type="match status" value="1"/>
</dbReference>
<sequence length="324" mass="37409">MESKITKYLQGTASPDEQSELLKFIRASNKNREYFQLQKEKWKLDSKKVYHFRTDNAWKEFEKTVVLKRYSNRKLKIFLLTVASVVITALCVTTILFYSTAMNQDVLVQTRLKQKLEVTLPDSSKVILNENTTLSYNPLQFIFSRRVSMEGEAFFDIRPDNLKFIVNSGPINIEVLGTKFNVNSDSENVDVLLEEGSVMLTHDVNKDFKQILVPGELASYTYSLNELHVDKVTSWENIVWSKEDLQVKNIALDKFFVELGLRYGVKFELDANDSLRNLKVSLTVKDDTLADILDVIQLSMPIVITKERTAYKVVLDEKRISLIR</sequence>
<dbReference type="RefSeq" id="WP_212190372.1">
    <property type="nucleotide sequence ID" value="NZ_JAGTAR010000013.1"/>
</dbReference>
<dbReference type="PANTHER" id="PTHR30273:SF2">
    <property type="entry name" value="PROTEIN FECR"/>
    <property type="match status" value="1"/>
</dbReference>
<keyword evidence="5" id="KW-1185">Reference proteome</keyword>
<keyword evidence="1" id="KW-0812">Transmembrane</keyword>
<dbReference type="EMBL" id="JAGTAR010000013">
    <property type="protein sequence ID" value="MBR8535898.1"/>
    <property type="molecule type" value="Genomic_DNA"/>
</dbReference>
<comment type="caution">
    <text evidence="4">The sequence shown here is derived from an EMBL/GenBank/DDBJ whole genome shotgun (WGS) entry which is preliminary data.</text>
</comment>
<dbReference type="PANTHER" id="PTHR30273">
    <property type="entry name" value="PERIPLASMIC SIGNAL SENSOR AND SIGMA FACTOR ACTIVATOR FECR-RELATED"/>
    <property type="match status" value="1"/>
</dbReference>
<organism evidence="4 5">
    <name type="scientific">Carboxylicivirga sediminis</name>
    <dbReference type="NCBI Taxonomy" id="2006564"/>
    <lineage>
        <taxon>Bacteria</taxon>
        <taxon>Pseudomonadati</taxon>
        <taxon>Bacteroidota</taxon>
        <taxon>Bacteroidia</taxon>
        <taxon>Marinilabiliales</taxon>
        <taxon>Marinilabiliaceae</taxon>
        <taxon>Carboxylicivirga</taxon>
    </lineage>
</organism>
<dbReference type="Proteomes" id="UP000679220">
    <property type="component" value="Unassembled WGS sequence"/>
</dbReference>
<reference evidence="4" key="1">
    <citation type="journal article" date="2018" name="Int. J. Syst. Evol. Microbiol.">
        <title>Carboxylicivirga sediminis sp. nov., isolated from coastal sediment.</title>
        <authorList>
            <person name="Wang F.Q."/>
            <person name="Ren L.H."/>
            <person name="Zou R.J."/>
            <person name="Sun Y.Z."/>
            <person name="Liu X.J."/>
            <person name="Jiang F."/>
            <person name="Liu L.J."/>
        </authorList>
    </citation>
    <scope>NUCLEOTIDE SEQUENCE</scope>
    <source>
        <strain evidence="4">JR1</strain>
    </source>
</reference>
<evidence type="ECO:0000259" key="3">
    <source>
        <dbReference type="Pfam" id="PF16344"/>
    </source>
</evidence>
<name>A0A941F4Q2_9BACT</name>
<evidence type="ECO:0000313" key="5">
    <source>
        <dbReference type="Proteomes" id="UP000679220"/>
    </source>
</evidence>
<dbReference type="InterPro" id="IPR006860">
    <property type="entry name" value="FecR"/>
</dbReference>
<reference evidence="4" key="2">
    <citation type="submission" date="2021-04" db="EMBL/GenBank/DDBJ databases">
        <authorList>
            <person name="Zhang T."/>
            <person name="Zhang Y."/>
            <person name="Lu D."/>
            <person name="Zuo D."/>
            <person name="Du Z."/>
        </authorList>
    </citation>
    <scope>NUCLEOTIDE SEQUENCE</scope>
    <source>
        <strain evidence="4">JR1</strain>
    </source>
</reference>
<keyword evidence="1" id="KW-0472">Membrane</keyword>
<protein>
    <submittedName>
        <fullName evidence="4">FecR family protein</fullName>
    </submittedName>
</protein>
<dbReference type="GO" id="GO:0016989">
    <property type="term" value="F:sigma factor antagonist activity"/>
    <property type="evidence" value="ECO:0007669"/>
    <property type="project" value="TreeGrafter"/>
</dbReference>
<feature type="domain" description="FecR protein" evidence="2">
    <location>
        <begin position="108"/>
        <end position="198"/>
    </location>
</feature>
<dbReference type="InterPro" id="IPR032508">
    <property type="entry name" value="FecR_C"/>
</dbReference>
<dbReference type="AlphaFoldDB" id="A0A941F4Q2"/>
<evidence type="ECO:0000256" key="1">
    <source>
        <dbReference type="SAM" id="Phobius"/>
    </source>
</evidence>
<dbReference type="Pfam" id="PF04773">
    <property type="entry name" value="FecR"/>
    <property type="match status" value="1"/>
</dbReference>